<keyword evidence="1" id="KW-0378">Hydrolase</keyword>
<comment type="caution">
    <text evidence="1">The sequence shown here is derived from an EMBL/GenBank/DDBJ whole genome shotgun (WGS) entry which is preliminary data.</text>
</comment>
<keyword evidence="2" id="KW-1185">Reference proteome</keyword>
<sequence>MGLKDKKDKKDKKEKNDKSEKQDKKEKIAKREKKEKTEKTEKKGLETDETTSKSTTTEANGISETRIKSLKKSNKEKYGDSKKRPLEENMEEVVAIEAKKSKKSIQTTVTASAADADIDKFLTDSAITISDPLESGLKPILSFEELNIDDRVLGFLKKYPKPTPIQSASWPFLLASRDLIGVAETGSGKTMAFAVPAVAYLLSAVGTKKKPKAASNVSVLIVSPTRELAIQIHENLNDLSKVVNFKSICVYGGVSKDDQKRDLIGANVIVATPGRLIDLVNDGAIDLGKITYLVLDEADRMLEKGFEEDIKRIMQSTDAAKRKTVMFTATWPPSVRDLAFQFLNNPVKVMIGDRESELKANNRIEQIVEVIDPRQKEQRLLQLLRQYHSGANRNDKILIFALYKKEAARVERFLQSKGYKIAAIHGDLSQAQRTNALEQFKSGAVKLLLATDVAARGLDIPAVTLVINLTFPLTAEDYVHRIGRTGRAGQSGKAITFFTEHEKHLSGALINVLRSADQPVPEELLKFGGHTKKKEHSVYGAFYKDVDPNQKAKKIVFD</sequence>
<gene>
    <name evidence="1" type="ORF">V1525DRAFT_340121</name>
</gene>
<accession>A0ACC3T5C9</accession>
<organism evidence="1 2">
    <name type="scientific">Lipomyces kononenkoae</name>
    <name type="common">Yeast</name>
    <dbReference type="NCBI Taxonomy" id="34357"/>
    <lineage>
        <taxon>Eukaryota</taxon>
        <taxon>Fungi</taxon>
        <taxon>Dikarya</taxon>
        <taxon>Ascomycota</taxon>
        <taxon>Saccharomycotina</taxon>
        <taxon>Lipomycetes</taxon>
        <taxon>Lipomycetales</taxon>
        <taxon>Lipomycetaceae</taxon>
        <taxon>Lipomyces</taxon>
    </lineage>
</organism>
<proteinExistence type="predicted"/>
<evidence type="ECO:0000313" key="1">
    <source>
        <dbReference type="EMBL" id="KAK9239158.1"/>
    </source>
</evidence>
<dbReference type="Proteomes" id="UP001433508">
    <property type="component" value="Unassembled WGS sequence"/>
</dbReference>
<protein>
    <submittedName>
        <fullName evidence="1">P-loop containing nucleoside triphosphate hydrolase protein</fullName>
    </submittedName>
</protein>
<name>A0ACC3T5C9_LIPKO</name>
<reference evidence="2" key="1">
    <citation type="journal article" date="2024" name="Front. Bioeng. Biotechnol.">
        <title>Genome-scale model development and genomic sequencing of the oleaginous clade Lipomyces.</title>
        <authorList>
            <person name="Czajka J.J."/>
            <person name="Han Y."/>
            <person name="Kim J."/>
            <person name="Mondo S.J."/>
            <person name="Hofstad B.A."/>
            <person name="Robles A."/>
            <person name="Haridas S."/>
            <person name="Riley R."/>
            <person name="LaButti K."/>
            <person name="Pangilinan J."/>
            <person name="Andreopoulos W."/>
            <person name="Lipzen A."/>
            <person name="Yan J."/>
            <person name="Wang M."/>
            <person name="Ng V."/>
            <person name="Grigoriev I.V."/>
            <person name="Spatafora J.W."/>
            <person name="Magnuson J.K."/>
            <person name="Baker S.E."/>
            <person name="Pomraning K.R."/>
        </authorList>
    </citation>
    <scope>NUCLEOTIDE SEQUENCE [LARGE SCALE GENOMIC DNA]</scope>
    <source>
        <strain evidence="2">CBS 7786</strain>
    </source>
</reference>
<evidence type="ECO:0000313" key="2">
    <source>
        <dbReference type="Proteomes" id="UP001433508"/>
    </source>
</evidence>
<dbReference type="EMBL" id="MU971349">
    <property type="protein sequence ID" value="KAK9239158.1"/>
    <property type="molecule type" value="Genomic_DNA"/>
</dbReference>